<evidence type="ECO:0000313" key="7">
    <source>
        <dbReference type="EMBL" id="KIE05553.1"/>
    </source>
</evidence>
<keyword evidence="4" id="KW-0378">Hydrolase</keyword>
<keyword evidence="5" id="KW-0961">Cell wall biogenesis/degradation</keyword>
<gene>
    <name evidence="7" type="ORF">NF27_DP00970</name>
</gene>
<dbReference type="GO" id="GO:0009254">
    <property type="term" value="P:peptidoglycan turnover"/>
    <property type="evidence" value="ECO:0007669"/>
    <property type="project" value="TreeGrafter"/>
</dbReference>
<dbReference type="SUPFAM" id="SSF55846">
    <property type="entry name" value="N-acetylmuramoyl-L-alanine amidase-like"/>
    <property type="match status" value="1"/>
</dbReference>
<comment type="caution">
    <text evidence="7">The sequence shown here is derived from an EMBL/GenBank/DDBJ whole genome shotgun (WGS) entry which is preliminary data.</text>
</comment>
<dbReference type="GO" id="GO:0008745">
    <property type="term" value="F:N-acetylmuramoyl-L-alanine amidase activity"/>
    <property type="evidence" value="ECO:0007669"/>
    <property type="project" value="UniProtKB-EC"/>
</dbReference>
<dbReference type="PANTHER" id="PTHR30417">
    <property type="entry name" value="N-ACETYLMURAMOYL-L-ALANINE AMIDASE AMID"/>
    <property type="match status" value="1"/>
</dbReference>
<organism evidence="7 8">
    <name type="scientific">Candidatus Jidaibacter acanthamoebae</name>
    <dbReference type="NCBI Taxonomy" id="86105"/>
    <lineage>
        <taxon>Bacteria</taxon>
        <taxon>Pseudomonadati</taxon>
        <taxon>Pseudomonadota</taxon>
        <taxon>Alphaproteobacteria</taxon>
        <taxon>Rickettsiales</taxon>
        <taxon>Candidatus Midichloriaceae</taxon>
        <taxon>Candidatus Jidaibacter</taxon>
    </lineage>
</organism>
<dbReference type="EC" id="3.5.1.28" evidence="3"/>
<dbReference type="SUPFAM" id="SSF47090">
    <property type="entry name" value="PGBD-like"/>
    <property type="match status" value="1"/>
</dbReference>
<dbReference type="Gene3D" id="1.10.101.10">
    <property type="entry name" value="PGBD-like superfamily/PGBD"/>
    <property type="match status" value="1"/>
</dbReference>
<evidence type="ECO:0000313" key="8">
    <source>
        <dbReference type="Proteomes" id="UP000031258"/>
    </source>
</evidence>
<dbReference type="InterPro" id="IPR036505">
    <property type="entry name" value="Amidase/PGRP_sf"/>
</dbReference>
<feature type="domain" description="N-acetylmuramoyl-L-alanine amidase" evidence="6">
    <location>
        <begin position="39"/>
        <end position="172"/>
    </location>
</feature>
<dbReference type="PANTHER" id="PTHR30417:SF1">
    <property type="entry name" value="N-ACETYLMURAMOYL-L-ALANINE AMIDASE AMID"/>
    <property type="match status" value="1"/>
</dbReference>
<dbReference type="GO" id="GO:0071555">
    <property type="term" value="P:cell wall organization"/>
    <property type="evidence" value="ECO:0007669"/>
    <property type="project" value="UniProtKB-KW"/>
</dbReference>
<comment type="catalytic activity">
    <reaction evidence="1">
        <text>Hydrolyzes the link between N-acetylmuramoyl residues and L-amino acid residues in certain cell-wall glycopeptides.</text>
        <dbReference type="EC" id="3.5.1.28"/>
    </reaction>
</comment>
<dbReference type="Pfam" id="PF01510">
    <property type="entry name" value="Amidase_2"/>
    <property type="match status" value="1"/>
</dbReference>
<comment type="similarity">
    <text evidence="2">Belongs to the N-acetylmuramoyl-L-alanine amidase 2 family.</text>
</comment>
<dbReference type="Pfam" id="PF01471">
    <property type="entry name" value="PG_binding_1"/>
    <property type="match status" value="1"/>
</dbReference>
<reference evidence="7 8" key="1">
    <citation type="submission" date="2014-11" db="EMBL/GenBank/DDBJ databases">
        <title>A Rickettsiales Symbiont of Amoebae With Ancient Features.</title>
        <authorList>
            <person name="Schulz F."/>
            <person name="Martijn J."/>
            <person name="Wascher F."/>
            <person name="Kostanjsek R."/>
            <person name="Ettema T.J."/>
            <person name="Horn M."/>
        </authorList>
    </citation>
    <scope>NUCLEOTIDE SEQUENCE [LARGE SCALE GENOMIC DNA]</scope>
    <source>
        <strain evidence="7 8">UWC36</strain>
    </source>
</reference>
<evidence type="ECO:0000256" key="2">
    <source>
        <dbReference type="ARBA" id="ARBA00007553"/>
    </source>
</evidence>
<dbReference type="Proteomes" id="UP000031258">
    <property type="component" value="Unassembled WGS sequence"/>
</dbReference>
<proteinExistence type="inferred from homology"/>
<dbReference type="EMBL" id="JSWE01000092">
    <property type="protein sequence ID" value="KIE05553.1"/>
    <property type="molecule type" value="Genomic_DNA"/>
</dbReference>
<dbReference type="STRING" id="86105.NF27_DP00970"/>
<accession>A0A0C1QNE7</accession>
<dbReference type="Gene3D" id="3.40.80.10">
    <property type="entry name" value="Peptidoglycan recognition protein-like"/>
    <property type="match status" value="1"/>
</dbReference>
<protein>
    <recommendedName>
        <fullName evidence="3">N-acetylmuramoyl-L-alanine amidase</fullName>
        <ecNumber evidence="3">3.5.1.28</ecNumber>
    </recommendedName>
</protein>
<dbReference type="AlphaFoldDB" id="A0A0C1QNE7"/>
<dbReference type="InterPro" id="IPR002502">
    <property type="entry name" value="Amidase_domain"/>
</dbReference>
<dbReference type="InterPro" id="IPR036366">
    <property type="entry name" value="PGBDSf"/>
</dbReference>
<dbReference type="InterPro" id="IPR002477">
    <property type="entry name" value="Peptidoglycan-bd-like"/>
</dbReference>
<sequence>MNIYIRCIIMILKSVPSLPLILQGRFLLLYFMKILKLNSPNFDKRPDNSSIDTLIIHHTNMQDADSALKRLCSPEYTVSSHYLIDKHGVIYQLVPDHLRAWHAGISSWRGRESVNNFSIGIELDNQGAEPFPLQQIDSLIALSKELITKHPIEARNVIAHYDIAPHRKDDPNHFFKWELLASEGIGIFPNINYTAKQKVLSNLSYEDIIKIQHKLKIFGYSINPTGEFDFQTARVIIAFKRHFCFSSFLNNNQELWTLEAEKKLNHLMSMINEES</sequence>
<dbReference type="InterPro" id="IPR036365">
    <property type="entry name" value="PGBD-like_sf"/>
</dbReference>
<evidence type="ECO:0000256" key="1">
    <source>
        <dbReference type="ARBA" id="ARBA00001561"/>
    </source>
</evidence>
<keyword evidence="8" id="KW-1185">Reference proteome</keyword>
<name>A0A0C1QNE7_9RICK</name>
<dbReference type="GO" id="GO:0009253">
    <property type="term" value="P:peptidoglycan catabolic process"/>
    <property type="evidence" value="ECO:0007669"/>
    <property type="project" value="InterPro"/>
</dbReference>
<evidence type="ECO:0000256" key="5">
    <source>
        <dbReference type="ARBA" id="ARBA00023316"/>
    </source>
</evidence>
<evidence type="ECO:0000256" key="4">
    <source>
        <dbReference type="ARBA" id="ARBA00022801"/>
    </source>
</evidence>
<dbReference type="CDD" id="cd06583">
    <property type="entry name" value="PGRP"/>
    <property type="match status" value="1"/>
</dbReference>
<dbReference type="SMART" id="SM00644">
    <property type="entry name" value="Ami_2"/>
    <property type="match status" value="1"/>
</dbReference>
<evidence type="ECO:0000256" key="3">
    <source>
        <dbReference type="ARBA" id="ARBA00011901"/>
    </source>
</evidence>
<evidence type="ECO:0000259" key="6">
    <source>
        <dbReference type="SMART" id="SM00644"/>
    </source>
</evidence>
<dbReference type="InterPro" id="IPR051206">
    <property type="entry name" value="NAMLAA_amidase_2"/>
</dbReference>